<gene>
    <name evidence="2" type="ORF">PG993_010034</name>
</gene>
<reference evidence="2 3" key="1">
    <citation type="submission" date="2023-01" db="EMBL/GenBank/DDBJ databases">
        <title>Analysis of 21 Apiospora genomes using comparative genomics revels a genus with tremendous synthesis potential of carbohydrate active enzymes and secondary metabolites.</title>
        <authorList>
            <person name="Sorensen T."/>
        </authorList>
    </citation>
    <scope>NUCLEOTIDE SEQUENCE [LARGE SCALE GENOMIC DNA]</scope>
    <source>
        <strain evidence="2 3">CBS 33761</strain>
    </source>
</reference>
<evidence type="ECO:0000313" key="2">
    <source>
        <dbReference type="EMBL" id="KAK8035039.1"/>
    </source>
</evidence>
<name>A0ABR1SL29_9PEZI</name>
<protein>
    <submittedName>
        <fullName evidence="2">Uncharacterized protein</fullName>
    </submittedName>
</protein>
<organism evidence="2 3">
    <name type="scientific">Apiospora rasikravindrae</name>
    <dbReference type="NCBI Taxonomy" id="990691"/>
    <lineage>
        <taxon>Eukaryota</taxon>
        <taxon>Fungi</taxon>
        <taxon>Dikarya</taxon>
        <taxon>Ascomycota</taxon>
        <taxon>Pezizomycotina</taxon>
        <taxon>Sordariomycetes</taxon>
        <taxon>Xylariomycetidae</taxon>
        <taxon>Amphisphaeriales</taxon>
        <taxon>Apiosporaceae</taxon>
        <taxon>Apiospora</taxon>
    </lineage>
</organism>
<proteinExistence type="predicted"/>
<accession>A0ABR1SL29</accession>
<feature type="region of interest" description="Disordered" evidence="1">
    <location>
        <begin position="98"/>
        <end position="119"/>
    </location>
</feature>
<keyword evidence="3" id="KW-1185">Reference proteome</keyword>
<dbReference type="Proteomes" id="UP001444661">
    <property type="component" value="Unassembled WGS sequence"/>
</dbReference>
<evidence type="ECO:0000256" key="1">
    <source>
        <dbReference type="SAM" id="MobiDB-lite"/>
    </source>
</evidence>
<dbReference type="EMBL" id="JAQQWK010000009">
    <property type="protein sequence ID" value="KAK8035039.1"/>
    <property type="molecule type" value="Genomic_DNA"/>
</dbReference>
<evidence type="ECO:0000313" key="3">
    <source>
        <dbReference type="Proteomes" id="UP001444661"/>
    </source>
</evidence>
<sequence length="119" mass="13760">MLAFMDYARDFQDAGLRNLLNYHNHRLERSLRDEIAGGRRGKGVHRRVPAAATQRARDARLRLVDVVIRTSVTVFREGEDIIKETLFHTWKGKMWQHQQREKQGEQIGQCGEASNVSTT</sequence>
<comment type="caution">
    <text evidence="2">The sequence shown here is derived from an EMBL/GenBank/DDBJ whole genome shotgun (WGS) entry which is preliminary data.</text>
</comment>